<protein>
    <submittedName>
        <fullName evidence="2">Uncharacterized protein</fullName>
    </submittedName>
</protein>
<feature type="region of interest" description="Disordered" evidence="1">
    <location>
        <begin position="1"/>
        <end position="41"/>
    </location>
</feature>
<reference evidence="2" key="1">
    <citation type="journal article" date="2023" name="Genome Biol. Evol.">
        <title>Long-read-based Genome Assembly of Drosophila gunungcola Reveals Fewer Chemosensory Genes in Flower-breeding Species.</title>
        <authorList>
            <person name="Negi A."/>
            <person name="Liao B.Y."/>
            <person name="Yeh S.D."/>
        </authorList>
    </citation>
    <scope>NUCLEOTIDE SEQUENCE</scope>
    <source>
        <strain evidence="2">Sukarami</strain>
    </source>
</reference>
<evidence type="ECO:0000313" key="3">
    <source>
        <dbReference type="Proteomes" id="UP001059596"/>
    </source>
</evidence>
<evidence type="ECO:0000313" key="2">
    <source>
        <dbReference type="EMBL" id="KAI8037081.1"/>
    </source>
</evidence>
<name>A0A9P9YHV0_9MUSC</name>
<dbReference type="EMBL" id="JAMKOV010000013">
    <property type="protein sequence ID" value="KAI8037081.1"/>
    <property type="molecule type" value="Genomic_DNA"/>
</dbReference>
<evidence type="ECO:0000256" key="1">
    <source>
        <dbReference type="SAM" id="MobiDB-lite"/>
    </source>
</evidence>
<accession>A0A9P9YHV0</accession>
<feature type="compositionally biased region" description="Basic and acidic residues" evidence="1">
    <location>
        <begin position="1"/>
        <end position="14"/>
    </location>
</feature>
<dbReference type="AlphaFoldDB" id="A0A9P9YHV0"/>
<proteinExistence type="predicted"/>
<organism evidence="2 3">
    <name type="scientific">Drosophila gunungcola</name>
    <name type="common">fruit fly</name>
    <dbReference type="NCBI Taxonomy" id="103775"/>
    <lineage>
        <taxon>Eukaryota</taxon>
        <taxon>Metazoa</taxon>
        <taxon>Ecdysozoa</taxon>
        <taxon>Arthropoda</taxon>
        <taxon>Hexapoda</taxon>
        <taxon>Insecta</taxon>
        <taxon>Pterygota</taxon>
        <taxon>Neoptera</taxon>
        <taxon>Endopterygota</taxon>
        <taxon>Diptera</taxon>
        <taxon>Brachycera</taxon>
        <taxon>Muscomorpha</taxon>
        <taxon>Ephydroidea</taxon>
        <taxon>Drosophilidae</taxon>
        <taxon>Drosophila</taxon>
        <taxon>Sophophora</taxon>
    </lineage>
</organism>
<keyword evidence="3" id="KW-1185">Reference proteome</keyword>
<sequence>MQKVNEDVEKRQEGRQIAPEHPAPKTAPTIHAVDCTNWQRA</sequence>
<gene>
    <name evidence="2" type="ORF">M5D96_009827</name>
</gene>
<comment type="caution">
    <text evidence="2">The sequence shown here is derived from an EMBL/GenBank/DDBJ whole genome shotgun (WGS) entry which is preliminary data.</text>
</comment>
<dbReference type="Proteomes" id="UP001059596">
    <property type="component" value="Unassembled WGS sequence"/>
</dbReference>